<evidence type="ECO:0000313" key="9">
    <source>
        <dbReference type="EMBL" id="NMK98050.1"/>
    </source>
</evidence>
<dbReference type="InterPro" id="IPR042518">
    <property type="entry name" value="SirC_C"/>
</dbReference>
<dbReference type="GO" id="GO:0043115">
    <property type="term" value="F:precorrin-2 dehydrogenase activity"/>
    <property type="evidence" value="ECO:0007669"/>
    <property type="project" value="UniProtKB-EC"/>
</dbReference>
<evidence type="ECO:0000313" key="8">
    <source>
        <dbReference type="EMBL" id="NMK54925.1"/>
    </source>
</evidence>
<comment type="caution">
    <text evidence="9">The sequence shown here is derived from an EMBL/GenBank/DDBJ whole genome shotgun (WGS) entry which is preliminary data.</text>
</comment>
<dbReference type="SUPFAM" id="SSF75615">
    <property type="entry name" value="Siroheme synthase middle domains-like"/>
    <property type="match status" value="1"/>
</dbReference>
<keyword evidence="5" id="KW-0627">Porphyrin biosynthesis</keyword>
<dbReference type="AlphaFoldDB" id="A0A7X9WBA1"/>
<dbReference type="SUPFAM" id="SSF51735">
    <property type="entry name" value="NAD(P)-binding Rossmann-fold domains"/>
    <property type="match status" value="1"/>
</dbReference>
<evidence type="ECO:0000256" key="1">
    <source>
        <dbReference type="ARBA" id="ARBA00005010"/>
    </source>
</evidence>
<evidence type="ECO:0000256" key="5">
    <source>
        <dbReference type="ARBA" id="ARBA00023244"/>
    </source>
</evidence>
<dbReference type="InterPro" id="IPR036291">
    <property type="entry name" value="NAD(P)-bd_dom_sf"/>
</dbReference>
<dbReference type="EMBL" id="JABBMI010000069">
    <property type="protein sequence ID" value="NMK54925.1"/>
    <property type="molecule type" value="Genomic_DNA"/>
</dbReference>
<evidence type="ECO:0000313" key="10">
    <source>
        <dbReference type="EMBL" id="TBW76861.1"/>
    </source>
</evidence>
<sequence length="202" mass="23422">MNMPLMLDLTNKKVVVVGGGKIATRRIKTLLNYTEHIHVVSPVITNQIAQWVETQRITYLEKRFEPTDIEEADMVIAATNHSEVNEEVRLSVPEHVLFNHAEQAELGNVTFPNVFRRDRLTISVSTEGASPKLGQRIINHLEDTYNEEYVTYVQFLYESRQYIKALSIEPSDKHALLEQILSDTYLDENKQHEFIRWLQSQV</sequence>
<evidence type="ECO:0000256" key="3">
    <source>
        <dbReference type="ARBA" id="ARBA00023002"/>
    </source>
</evidence>
<dbReference type="PANTHER" id="PTHR35330:SF1">
    <property type="entry name" value="SIROHEME BIOSYNTHESIS PROTEIN MET8"/>
    <property type="match status" value="1"/>
</dbReference>
<dbReference type="Proteomes" id="UP000550736">
    <property type="component" value="Unassembled WGS sequence"/>
</dbReference>
<dbReference type="Proteomes" id="UP000291949">
    <property type="component" value="Unassembled WGS sequence"/>
</dbReference>
<reference evidence="10 11" key="1">
    <citation type="journal article" date="2019" name="Sci. Transl. Med.">
        <title>Quorum sensing between bacterial species on the skin protects against epidermal injury in atopic dermatitis.</title>
        <authorList>
            <person name="Williams M.R."/>
        </authorList>
    </citation>
    <scope>NUCLEOTIDE SEQUENCE [LARGE SCALE GENOMIC DNA]</scope>
    <source>
        <strain evidence="10 11">H8</strain>
    </source>
</reference>
<protein>
    <recommendedName>
        <fullName evidence="2">precorrin-2 dehydrogenase</fullName>
        <ecNumber evidence="2">1.3.1.76</ecNumber>
    </recommendedName>
</protein>
<keyword evidence="4" id="KW-0520">NAD</keyword>
<dbReference type="InterPro" id="IPR028281">
    <property type="entry name" value="Sirohaem_synthase_central"/>
</dbReference>
<dbReference type="Gene3D" id="1.10.8.610">
    <property type="entry name" value="SirC, precorrin-2 dehydrogenase, C-terminal helical domain-like"/>
    <property type="match status" value="1"/>
</dbReference>
<evidence type="ECO:0000313" key="11">
    <source>
        <dbReference type="Proteomes" id="UP000291949"/>
    </source>
</evidence>
<evidence type="ECO:0000313" key="13">
    <source>
        <dbReference type="Proteomes" id="UP000550736"/>
    </source>
</evidence>
<dbReference type="EMBL" id="SCHC01000002">
    <property type="protein sequence ID" value="TBW76861.1"/>
    <property type="molecule type" value="Genomic_DNA"/>
</dbReference>
<dbReference type="Pfam" id="PF14824">
    <property type="entry name" value="Sirohm_synth_M"/>
    <property type="match status" value="1"/>
</dbReference>
<comment type="pathway">
    <text evidence="1">Porphyrin-containing compound metabolism; siroheme biosynthesis; sirohydrochlorin from precorrin-2: step 1/1.</text>
</comment>
<accession>A0A7X9WBA1</accession>
<dbReference type="NCBIfam" id="TIGR01470">
    <property type="entry name" value="cysG_Nterm"/>
    <property type="match status" value="1"/>
</dbReference>
<proteinExistence type="predicted"/>
<dbReference type="GO" id="GO:0019354">
    <property type="term" value="P:siroheme biosynthetic process"/>
    <property type="evidence" value="ECO:0007669"/>
    <property type="project" value="UniProtKB-UniPathway"/>
</dbReference>
<dbReference type="EMBL" id="JABBLX010000023">
    <property type="protein sequence ID" value="NMK98050.1"/>
    <property type="molecule type" value="Genomic_DNA"/>
</dbReference>
<dbReference type="RefSeq" id="WP_030059188.1">
    <property type="nucleotide sequence ID" value="NZ_AP014956.1"/>
</dbReference>
<reference evidence="12 13" key="2">
    <citation type="submission" date="2020-04" db="EMBL/GenBank/DDBJ databases">
        <title>The Epidemiology and Molecular Characteristics of Linezolid-Resistant Staphylococcus capitis in Huashan Hospital, Shanghai.</title>
        <authorList>
            <person name="Ding L."/>
            <person name="Li P."/>
            <person name="Yang Y."/>
            <person name="Lin D."/>
            <person name="Xu X."/>
        </authorList>
    </citation>
    <scope>NUCLEOTIDE SEQUENCE [LARGE SCALE GENOMIC DNA]</scope>
    <source>
        <strain evidence="9 13">12-86</strain>
        <strain evidence="8 12">17-84</strain>
    </source>
</reference>
<dbReference type="PANTHER" id="PTHR35330">
    <property type="entry name" value="SIROHEME BIOSYNTHESIS PROTEIN MET8"/>
    <property type="match status" value="1"/>
</dbReference>
<dbReference type="InterPro" id="IPR028161">
    <property type="entry name" value="Met8-like"/>
</dbReference>
<dbReference type="GO" id="GO:0004325">
    <property type="term" value="F:ferrochelatase activity"/>
    <property type="evidence" value="ECO:0007669"/>
    <property type="project" value="InterPro"/>
</dbReference>
<dbReference type="NCBIfam" id="NF005222">
    <property type="entry name" value="PRK06718.1"/>
    <property type="match status" value="1"/>
</dbReference>
<evidence type="ECO:0000256" key="6">
    <source>
        <dbReference type="ARBA" id="ARBA00047561"/>
    </source>
</evidence>
<evidence type="ECO:0000256" key="4">
    <source>
        <dbReference type="ARBA" id="ARBA00023027"/>
    </source>
</evidence>
<organism evidence="9 13">
    <name type="scientific">Staphylococcus capitis</name>
    <dbReference type="NCBI Taxonomy" id="29388"/>
    <lineage>
        <taxon>Bacteria</taxon>
        <taxon>Bacillati</taxon>
        <taxon>Bacillota</taxon>
        <taxon>Bacilli</taxon>
        <taxon>Bacillales</taxon>
        <taxon>Staphylococcaceae</taxon>
        <taxon>Staphylococcus</taxon>
    </lineage>
</organism>
<name>A0A7X9WBA1_STACP</name>
<dbReference type="UniPathway" id="UPA00262">
    <property type="reaction ID" value="UER00222"/>
</dbReference>
<evidence type="ECO:0000313" key="12">
    <source>
        <dbReference type="Proteomes" id="UP000538955"/>
    </source>
</evidence>
<dbReference type="Proteomes" id="UP000538955">
    <property type="component" value="Unassembled WGS sequence"/>
</dbReference>
<keyword evidence="12" id="KW-1185">Reference proteome</keyword>
<evidence type="ECO:0000259" key="7">
    <source>
        <dbReference type="Pfam" id="PF14824"/>
    </source>
</evidence>
<evidence type="ECO:0000256" key="2">
    <source>
        <dbReference type="ARBA" id="ARBA00012400"/>
    </source>
</evidence>
<keyword evidence="3" id="KW-0560">Oxidoreductase</keyword>
<dbReference type="Pfam" id="PF22440">
    <property type="entry name" value="SirC_C"/>
    <property type="match status" value="1"/>
</dbReference>
<dbReference type="InterPro" id="IPR006367">
    <property type="entry name" value="Sirohaem_synthase_N"/>
</dbReference>
<gene>
    <name evidence="10" type="ORF">EQ811_08330</name>
    <name evidence="9" type="ORF">HHM13_08080</name>
    <name evidence="8" type="ORF">HHM24_09335</name>
</gene>
<comment type="catalytic activity">
    <reaction evidence="6">
        <text>precorrin-2 + NAD(+) = sirohydrochlorin + NADH + 2 H(+)</text>
        <dbReference type="Rhea" id="RHEA:15613"/>
        <dbReference type="ChEBI" id="CHEBI:15378"/>
        <dbReference type="ChEBI" id="CHEBI:57540"/>
        <dbReference type="ChEBI" id="CHEBI:57945"/>
        <dbReference type="ChEBI" id="CHEBI:58351"/>
        <dbReference type="ChEBI" id="CHEBI:58827"/>
        <dbReference type="EC" id="1.3.1.76"/>
    </reaction>
</comment>
<dbReference type="Gene3D" id="3.40.50.720">
    <property type="entry name" value="NAD(P)-binding Rossmann-like Domain"/>
    <property type="match status" value="1"/>
</dbReference>
<feature type="domain" description="Siroheme synthase central" evidence="7">
    <location>
        <begin position="117"/>
        <end position="143"/>
    </location>
</feature>
<dbReference type="EC" id="1.3.1.76" evidence="2"/>
<dbReference type="Pfam" id="PF13241">
    <property type="entry name" value="NAD_binding_7"/>
    <property type="match status" value="1"/>
</dbReference>